<keyword evidence="4 7" id="KW-0812">Transmembrane</keyword>
<reference evidence="9 10" key="1">
    <citation type="submission" date="2013-03" db="EMBL/GenBank/DDBJ databases">
        <title>Assembly of a new bacterial strain Brevibacillus borstelensis AK1.</title>
        <authorList>
            <person name="Rajan I."/>
            <person name="PoliReddy D."/>
            <person name="Sugumar T."/>
            <person name="Rathinam K."/>
            <person name="Alqarawi S."/>
            <person name="Khalil A.B."/>
            <person name="Sivakumar N."/>
        </authorList>
    </citation>
    <scope>NUCLEOTIDE SEQUENCE [LARGE SCALE GENOMIC DNA]</scope>
    <source>
        <strain evidence="9 10">AK1</strain>
    </source>
</reference>
<accession>M8D535</accession>
<feature type="transmembrane region" description="Helical" evidence="7">
    <location>
        <begin position="258"/>
        <end position="277"/>
    </location>
</feature>
<evidence type="ECO:0000256" key="4">
    <source>
        <dbReference type="ARBA" id="ARBA00022692"/>
    </source>
</evidence>
<gene>
    <name evidence="9" type="ORF">I532_17638</name>
</gene>
<keyword evidence="3" id="KW-1003">Cell membrane</keyword>
<feature type="transmembrane region" description="Helical" evidence="7">
    <location>
        <begin position="44"/>
        <end position="65"/>
    </location>
</feature>
<dbReference type="InterPro" id="IPR010290">
    <property type="entry name" value="TM_effector"/>
</dbReference>
<feature type="transmembrane region" description="Helical" evidence="7">
    <location>
        <begin position="347"/>
        <end position="366"/>
    </location>
</feature>
<feature type="transmembrane region" description="Helical" evidence="7">
    <location>
        <begin position="284"/>
        <end position="301"/>
    </location>
</feature>
<dbReference type="EMBL" id="APBN01000008">
    <property type="protein sequence ID" value="EMT51399.1"/>
    <property type="molecule type" value="Genomic_DNA"/>
</dbReference>
<sequence>MRSWKLGANPSFWLIVSGQAVSEMGASLGTLANSWLLLEATGSPAAVGSMWLLYFLPSLAVQLFIGPYLDRWDPKRVMIVSQLARSAAFACSFAAALTGLGGVWPVYLTSLVNGLVQPLYVPASLSLLPSVVKPEALTRANATLDGTLRLAMVGGPSLGGLLIGIFGGTAALALTAAAFAASGTLLAFCQSRSVSERAKREAWISMFAEGLRFFGKEPLLLRLGVLLSFVQFAVGVQMVLTLPYVVDELHGTASHAGLLLAGFPLGYAFGSMLVPTLSKRWPRSVIMMLSLLLGGTSFVALALVHSIWLAVCIEIIAGITAPFFHVHNTSLYQTRVPRQLLGRVLSVRLLIIRVTMPLGVWLGGLLGEQAGIRFVYAGMGLLIVIATVLLPLRARLLEAGQCERTVNTP</sequence>
<dbReference type="AlphaFoldDB" id="M8D535"/>
<evidence type="ECO:0000256" key="3">
    <source>
        <dbReference type="ARBA" id="ARBA00022475"/>
    </source>
</evidence>
<dbReference type="GO" id="GO:0022857">
    <property type="term" value="F:transmembrane transporter activity"/>
    <property type="evidence" value="ECO:0007669"/>
    <property type="project" value="InterPro"/>
</dbReference>
<feature type="transmembrane region" description="Helical" evidence="7">
    <location>
        <begin position="161"/>
        <end position="189"/>
    </location>
</feature>
<dbReference type="PANTHER" id="PTHR23513">
    <property type="entry name" value="INTEGRAL MEMBRANE EFFLUX PROTEIN-RELATED"/>
    <property type="match status" value="1"/>
</dbReference>
<organism evidence="9 10">
    <name type="scientific">Brevibacillus borstelensis AK1</name>
    <dbReference type="NCBI Taxonomy" id="1300222"/>
    <lineage>
        <taxon>Bacteria</taxon>
        <taxon>Bacillati</taxon>
        <taxon>Bacillota</taxon>
        <taxon>Bacilli</taxon>
        <taxon>Bacillales</taxon>
        <taxon>Paenibacillaceae</taxon>
        <taxon>Brevibacillus</taxon>
    </lineage>
</organism>
<comment type="caution">
    <text evidence="9">The sequence shown here is derived from an EMBL/GenBank/DDBJ whole genome shotgun (WGS) entry which is preliminary data.</text>
</comment>
<dbReference type="PANTHER" id="PTHR23513:SF6">
    <property type="entry name" value="MAJOR FACILITATOR SUPERFAMILY ASSOCIATED DOMAIN-CONTAINING PROTEIN"/>
    <property type="match status" value="1"/>
</dbReference>
<feature type="transmembrane region" description="Helical" evidence="7">
    <location>
        <begin position="86"/>
        <end position="107"/>
    </location>
</feature>
<dbReference type="Pfam" id="PF05977">
    <property type="entry name" value="MFS_3"/>
    <property type="match status" value="1"/>
</dbReference>
<feature type="transmembrane region" description="Helical" evidence="7">
    <location>
        <begin position="372"/>
        <end position="392"/>
    </location>
</feature>
<evidence type="ECO:0000256" key="6">
    <source>
        <dbReference type="ARBA" id="ARBA00023136"/>
    </source>
</evidence>
<protein>
    <recommendedName>
        <fullName evidence="8">Major facilitator superfamily (MFS) profile domain-containing protein</fullName>
    </recommendedName>
</protein>
<feature type="domain" description="Major facilitator superfamily (MFS) profile" evidence="8">
    <location>
        <begin position="217"/>
        <end position="409"/>
    </location>
</feature>
<evidence type="ECO:0000259" key="8">
    <source>
        <dbReference type="PROSITE" id="PS50850"/>
    </source>
</evidence>
<keyword evidence="10" id="KW-1185">Reference proteome</keyword>
<dbReference type="InterPro" id="IPR020846">
    <property type="entry name" value="MFS_dom"/>
</dbReference>
<dbReference type="STRING" id="1300222.I532_17638"/>
<dbReference type="GeneID" id="89502001"/>
<name>M8D535_9BACL</name>
<evidence type="ECO:0000256" key="7">
    <source>
        <dbReference type="SAM" id="Phobius"/>
    </source>
</evidence>
<dbReference type="Proteomes" id="UP000012081">
    <property type="component" value="Unassembled WGS sequence"/>
</dbReference>
<feature type="transmembrane region" description="Helical" evidence="7">
    <location>
        <begin position="307"/>
        <end position="326"/>
    </location>
</feature>
<dbReference type="GO" id="GO:0005886">
    <property type="term" value="C:plasma membrane"/>
    <property type="evidence" value="ECO:0007669"/>
    <property type="project" value="UniProtKB-SubCell"/>
</dbReference>
<keyword evidence="5 7" id="KW-1133">Transmembrane helix</keyword>
<feature type="transmembrane region" description="Helical" evidence="7">
    <location>
        <begin position="12"/>
        <end position="38"/>
    </location>
</feature>
<dbReference type="PROSITE" id="PS50850">
    <property type="entry name" value="MFS"/>
    <property type="match status" value="1"/>
</dbReference>
<evidence type="ECO:0000313" key="10">
    <source>
        <dbReference type="Proteomes" id="UP000012081"/>
    </source>
</evidence>
<comment type="subcellular location">
    <subcellularLocation>
        <location evidence="1">Cell membrane</location>
        <topology evidence="1">Multi-pass membrane protein</topology>
    </subcellularLocation>
</comment>
<keyword evidence="6 7" id="KW-0472">Membrane</keyword>
<dbReference type="Gene3D" id="1.20.1250.20">
    <property type="entry name" value="MFS general substrate transporter like domains"/>
    <property type="match status" value="1"/>
</dbReference>
<dbReference type="RefSeq" id="WP_003389856.1">
    <property type="nucleotide sequence ID" value="NZ_APBN01000008.1"/>
</dbReference>
<feature type="transmembrane region" description="Helical" evidence="7">
    <location>
        <begin position="219"/>
        <end position="246"/>
    </location>
</feature>
<keyword evidence="2" id="KW-0813">Transport</keyword>
<proteinExistence type="predicted"/>
<dbReference type="OrthoDB" id="9775268at2"/>
<evidence type="ECO:0000256" key="1">
    <source>
        <dbReference type="ARBA" id="ARBA00004651"/>
    </source>
</evidence>
<dbReference type="SUPFAM" id="SSF103473">
    <property type="entry name" value="MFS general substrate transporter"/>
    <property type="match status" value="1"/>
</dbReference>
<evidence type="ECO:0000256" key="2">
    <source>
        <dbReference type="ARBA" id="ARBA00022448"/>
    </source>
</evidence>
<dbReference type="PATRIC" id="fig|1300222.3.peg.3696"/>
<evidence type="ECO:0000256" key="5">
    <source>
        <dbReference type="ARBA" id="ARBA00022989"/>
    </source>
</evidence>
<evidence type="ECO:0000313" key="9">
    <source>
        <dbReference type="EMBL" id="EMT51399.1"/>
    </source>
</evidence>
<dbReference type="InterPro" id="IPR036259">
    <property type="entry name" value="MFS_trans_sf"/>
</dbReference>
<dbReference type="CDD" id="cd06173">
    <property type="entry name" value="MFS_MefA_like"/>
    <property type="match status" value="1"/>
</dbReference>